<keyword evidence="7" id="KW-1185">Reference proteome</keyword>
<dbReference type="PANTHER" id="PTHR10039">
    <property type="entry name" value="AMELOGENIN"/>
    <property type="match status" value="1"/>
</dbReference>
<evidence type="ECO:0000256" key="1">
    <source>
        <dbReference type="ARBA" id="ARBA00022737"/>
    </source>
</evidence>
<dbReference type="InterPro" id="IPR054471">
    <property type="entry name" value="GPIID_WHD"/>
</dbReference>
<name>A0AA39K0L3_ARMTA</name>
<dbReference type="Proteomes" id="UP001175211">
    <property type="component" value="Unassembled WGS sequence"/>
</dbReference>
<dbReference type="Pfam" id="PF24883">
    <property type="entry name" value="NPHP3_N"/>
    <property type="match status" value="1"/>
</dbReference>
<dbReference type="SMART" id="SM00248">
    <property type="entry name" value="ANK"/>
    <property type="match status" value="7"/>
</dbReference>
<sequence>MAEALGIVSSITGLVQNTATIVKYLQDVKNAPKERHDLLRELQYVDSYLSSAERQIRAATENDKWLAELKESKKPFDEFSDFLLELKERLEAGSSRWRRTFHRLRWTLTKESVEGDLKKIERFKTFLMIVIQHDHLTLSSAIKKSVDTILENTNRTKQTQIGALMTKPKKAVTWLSPLDFNAVLSAKLDERTSETGGWFLESQEFTEWKNSKAPSTLCCFGGPGVGKSILASTAVNHLHATSEGRKILVLCIFCDYKSAVAQTVPNFIRSLLKQVVQARRCLTPSIESLYDKHFLDALDELDGDGRREALVNALRALGEQIRLFVTSRYIPTTQSLLKADINLEIRRADDTDVEKYIKTRIKEPEGCLRAHLLKDEEGGGNLRQEIVKTVVEKADGMFLLARMHMNLLTGCMTRAQLNKELHALPTTLGLTYKFLLKRMDIQLRHLPKEVADHLQGLSAFDQKALAYRVFGWIAFAARPLNVSELQHALAIELGTKQLDLGNIIDEDILINLCAGFVVIDGNRDIRFVHYTTQEYFILHRDELFRNIHEKITRTCLTYMSFDTFDSLKGFNQWDFWKLEKNAFFEYSSRNWAYHARACGQNTVEQEILDFLRTRAEVARWYLSLDDKLYAKAKMPPTAAWFSAYYGLVHVMKILIAQRVNLQNENVLCIAAYAGHLDIVDMLLLRNDVDVNQVASESVGRLHSYTPLIAAASEGHEEIVKKLLQSKSMTSLNKLSPYWECTALSAAVRNNHTEVVKLLLSQPDIDTSIGFYNTPLIDASRFDHDEIVRVLLEWGKDDPNASGNDGMNALHDAVEYDNFNILRILMNSDRVDVNRTDLKGRTTLHSAVYWNELKFVELLLTHKGIDMMVKDGDGRSAYDIAVAKEYYEIAALLAEHGGKALGPHE</sequence>
<dbReference type="SUPFAM" id="SSF52540">
    <property type="entry name" value="P-loop containing nucleoside triphosphate hydrolases"/>
    <property type="match status" value="1"/>
</dbReference>
<dbReference type="EMBL" id="JAUEPS010000034">
    <property type="protein sequence ID" value="KAK0451245.1"/>
    <property type="molecule type" value="Genomic_DNA"/>
</dbReference>
<organism evidence="6 7">
    <name type="scientific">Armillaria tabescens</name>
    <name type="common">Ringless honey mushroom</name>
    <name type="synonym">Agaricus tabescens</name>
    <dbReference type="NCBI Taxonomy" id="1929756"/>
    <lineage>
        <taxon>Eukaryota</taxon>
        <taxon>Fungi</taxon>
        <taxon>Dikarya</taxon>
        <taxon>Basidiomycota</taxon>
        <taxon>Agaricomycotina</taxon>
        <taxon>Agaricomycetes</taxon>
        <taxon>Agaricomycetidae</taxon>
        <taxon>Agaricales</taxon>
        <taxon>Marasmiineae</taxon>
        <taxon>Physalacriaceae</taxon>
        <taxon>Desarmillaria</taxon>
    </lineage>
</organism>
<dbReference type="Pfam" id="PF17107">
    <property type="entry name" value="SesA"/>
    <property type="match status" value="1"/>
</dbReference>
<reference evidence="6" key="1">
    <citation type="submission" date="2023-06" db="EMBL/GenBank/DDBJ databases">
        <authorList>
            <consortium name="Lawrence Berkeley National Laboratory"/>
            <person name="Ahrendt S."/>
            <person name="Sahu N."/>
            <person name="Indic B."/>
            <person name="Wong-Bajracharya J."/>
            <person name="Merenyi Z."/>
            <person name="Ke H.-M."/>
            <person name="Monk M."/>
            <person name="Kocsube S."/>
            <person name="Drula E."/>
            <person name="Lipzen A."/>
            <person name="Balint B."/>
            <person name="Henrissat B."/>
            <person name="Andreopoulos B."/>
            <person name="Martin F.M."/>
            <person name="Harder C.B."/>
            <person name="Rigling D."/>
            <person name="Ford K.L."/>
            <person name="Foster G.D."/>
            <person name="Pangilinan J."/>
            <person name="Papanicolaou A."/>
            <person name="Barry K."/>
            <person name="LaButti K."/>
            <person name="Viragh M."/>
            <person name="Koriabine M."/>
            <person name="Yan M."/>
            <person name="Riley R."/>
            <person name="Champramary S."/>
            <person name="Plett K.L."/>
            <person name="Tsai I.J."/>
            <person name="Slot J."/>
            <person name="Sipos G."/>
            <person name="Plett J."/>
            <person name="Nagy L.G."/>
            <person name="Grigoriev I.V."/>
        </authorList>
    </citation>
    <scope>NUCLEOTIDE SEQUENCE</scope>
    <source>
        <strain evidence="6">CCBAS 213</strain>
    </source>
</reference>
<dbReference type="InterPro" id="IPR002110">
    <property type="entry name" value="Ankyrin_rpt"/>
</dbReference>
<dbReference type="RefSeq" id="XP_060327582.1">
    <property type="nucleotide sequence ID" value="XM_060477891.1"/>
</dbReference>
<feature type="domain" description="GPI inositol-deacylase winged helix" evidence="4">
    <location>
        <begin position="460"/>
        <end position="537"/>
    </location>
</feature>
<keyword evidence="2" id="KW-0040">ANK repeat</keyword>
<accession>A0AA39K0L3</accession>
<dbReference type="Pfam" id="PF12796">
    <property type="entry name" value="Ank_2"/>
    <property type="match status" value="3"/>
</dbReference>
<proteinExistence type="predicted"/>
<comment type="caution">
    <text evidence="6">The sequence shown here is derived from an EMBL/GenBank/DDBJ whole genome shotgun (WGS) entry which is preliminary data.</text>
</comment>
<evidence type="ECO:0000256" key="2">
    <source>
        <dbReference type="PROSITE-ProRule" id="PRU00023"/>
    </source>
</evidence>
<dbReference type="Gene3D" id="3.40.50.300">
    <property type="entry name" value="P-loop containing nucleotide triphosphate hydrolases"/>
    <property type="match status" value="1"/>
</dbReference>
<evidence type="ECO:0000259" key="4">
    <source>
        <dbReference type="Pfam" id="PF22939"/>
    </source>
</evidence>
<feature type="domain" description="NACHT-NTPase and P-loop NTPases N-terminal" evidence="3">
    <location>
        <begin position="8"/>
        <end position="114"/>
    </location>
</feature>
<dbReference type="Pfam" id="PF22939">
    <property type="entry name" value="WHD_GPIID"/>
    <property type="match status" value="1"/>
</dbReference>
<evidence type="ECO:0000313" key="7">
    <source>
        <dbReference type="Proteomes" id="UP001175211"/>
    </source>
</evidence>
<keyword evidence="1" id="KW-0677">Repeat</keyword>
<feature type="domain" description="Nephrocystin 3-like N-terminal" evidence="5">
    <location>
        <begin position="195"/>
        <end position="292"/>
    </location>
</feature>
<dbReference type="InterPro" id="IPR031352">
    <property type="entry name" value="SesA"/>
</dbReference>
<dbReference type="SUPFAM" id="SSF48403">
    <property type="entry name" value="Ankyrin repeat"/>
    <property type="match status" value="1"/>
</dbReference>
<evidence type="ECO:0008006" key="8">
    <source>
        <dbReference type="Google" id="ProtNLM"/>
    </source>
</evidence>
<dbReference type="InterPro" id="IPR036770">
    <property type="entry name" value="Ankyrin_rpt-contain_sf"/>
</dbReference>
<gene>
    <name evidence="6" type="ORF">EV420DRAFT_1646320</name>
</gene>
<feature type="repeat" description="ANK" evidence="2">
    <location>
        <begin position="838"/>
        <end position="871"/>
    </location>
</feature>
<dbReference type="AlphaFoldDB" id="A0AA39K0L3"/>
<protein>
    <recommendedName>
        <fullName evidence="8">Ankyrin</fullName>
    </recommendedName>
</protein>
<dbReference type="PROSITE" id="PS50088">
    <property type="entry name" value="ANK_REPEAT"/>
    <property type="match status" value="1"/>
</dbReference>
<evidence type="ECO:0000259" key="3">
    <source>
        <dbReference type="Pfam" id="PF17107"/>
    </source>
</evidence>
<evidence type="ECO:0000313" key="6">
    <source>
        <dbReference type="EMBL" id="KAK0451245.1"/>
    </source>
</evidence>
<dbReference type="InterPro" id="IPR027417">
    <property type="entry name" value="P-loop_NTPase"/>
</dbReference>
<dbReference type="Gene3D" id="1.25.40.20">
    <property type="entry name" value="Ankyrin repeat-containing domain"/>
    <property type="match status" value="2"/>
</dbReference>
<dbReference type="PANTHER" id="PTHR10039:SF15">
    <property type="entry name" value="NACHT DOMAIN-CONTAINING PROTEIN"/>
    <property type="match status" value="1"/>
</dbReference>
<dbReference type="InterPro" id="IPR056884">
    <property type="entry name" value="NPHP3-like_N"/>
</dbReference>
<evidence type="ECO:0000259" key="5">
    <source>
        <dbReference type="Pfam" id="PF24883"/>
    </source>
</evidence>
<dbReference type="GeneID" id="85361439"/>